<sequence length="218" mass="24004">MEIAAQLAHLDAALLGTIETEFPEPYSEHEKAQIHAYLVLAHAVLEEHLEAIFERHFDRVAAWLDAPMVPLECVRLVVAVTERIPESKRVAYKRRDVRQMVLLPGRAEMVRQLGQNHGLKASNVEALAGAIGTDWQALENALAPELADLSTLGSKRGVAGHLSPYTEKSTMIAPSDGPDDVRKWVENGMRALLALESFLRGALRTGEPTSLISDWDGN</sequence>
<gene>
    <name evidence="1" type="ORF">GCM10009819_29570</name>
</gene>
<dbReference type="Proteomes" id="UP001501196">
    <property type="component" value="Unassembled WGS sequence"/>
</dbReference>
<comment type="caution">
    <text evidence="1">The sequence shown here is derived from an EMBL/GenBank/DDBJ whole genome shotgun (WGS) entry which is preliminary data.</text>
</comment>
<keyword evidence="2" id="KW-1185">Reference proteome</keyword>
<proteinExistence type="predicted"/>
<dbReference type="EMBL" id="BAAAPW010000005">
    <property type="protein sequence ID" value="GAA2041639.1"/>
    <property type="molecule type" value="Genomic_DNA"/>
</dbReference>
<name>A0ABN2USQ1_9MICO</name>
<protein>
    <submittedName>
        <fullName evidence="1">Uncharacterized protein</fullName>
    </submittedName>
</protein>
<reference evidence="1 2" key="1">
    <citation type="journal article" date="2019" name="Int. J. Syst. Evol. Microbiol.">
        <title>The Global Catalogue of Microorganisms (GCM) 10K type strain sequencing project: providing services to taxonomists for standard genome sequencing and annotation.</title>
        <authorList>
            <consortium name="The Broad Institute Genomics Platform"/>
            <consortium name="The Broad Institute Genome Sequencing Center for Infectious Disease"/>
            <person name="Wu L."/>
            <person name="Ma J."/>
        </authorList>
    </citation>
    <scope>NUCLEOTIDE SEQUENCE [LARGE SCALE GENOMIC DNA]</scope>
    <source>
        <strain evidence="1 2">JCM 15672</strain>
    </source>
</reference>
<evidence type="ECO:0000313" key="2">
    <source>
        <dbReference type="Proteomes" id="UP001501196"/>
    </source>
</evidence>
<organism evidence="1 2">
    <name type="scientific">Agromyces tropicus</name>
    <dbReference type="NCBI Taxonomy" id="555371"/>
    <lineage>
        <taxon>Bacteria</taxon>
        <taxon>Bacillati</taxon>
        <taxon>Actinomycetota</taxon>
        <taxon>Actinomycetes</taxon>
        <taxon>Micrococcales</taxon>
        <taxon>Microbacteriaceae</taxon>
        <taxon>Agromyces</taxon>
    </lineage>
</organism>
<accession>A0ABN2USQ1</accession>
<evidence type="ECO:0000313" key="1">
    <source>
        <dbReference type="EMBL" id="GAA2041639.1"/>
    </source>
</evidence>